<name>A0ABY1E3A8_9PSEU</name>
<evidence type="ECO:0000313" key="1">
    <source>
        <dbReference type="EMBL" id="SFE43773.1"/>
    </source>
</evidence>
<sequence>MQFLTAVLTAAAVALVETLVVHLVRKTLRTA</sequence>
<organism evidence="1 2">
    <name type="scientific">Saccharopolyspora kobensis</name>
    <dbReference type="NCBI Taxonomy" id="146035"/>
    <lineage>
        <taxon>Bacteria</taxon>
        <taxon>Bacillati</taxon>
        <taxon>Actinomycetota</taxon>
        <taxon>Actinomycetes</taxon>
        <taxon>Pseudonocardiales</taxon>
        <taxon>Pseudonocardiaceae</taxon>
        <taxon>Saccharopolyspora</taxon>
    </lineage>
</organism>
<reference evidence="1 2" key="1">
    <citation type="submission" date="2016-10" db="EMBL/GenBank/DDBJ databases">
        <authorList>
            <person name="Varghese N."/>
            <person name="Submissions S."/>
        </authorList>
    </citation>
    <scope>NUCLEOTIDE SEQUENCE [LARGE SCALE GENOMIC DNA]</scope>
    <source>
        <strain evidence="1 2">CGMCC 4.3529</strain>
    </source>
</reference>
<accession>A0ABY1E3A8</accession>
<gene>
    <name evidence="1" type="ORF">SAMN05216506_111123</name>
</gene>
<evidence type="ECO:0000313" key="2">
    <source>
        <dbReference type="Proteomes" id="UP000199690"/>
    </source>
</evidence>
<comment type="caution">
    <text evidence="1">The sequence shown here is derived from an EMBL/GenBank/DDBJ whole genome shotgun (WGS) entry which is preliminary data.</text>
</comment>
<dbReference type="EMBL" id="FOME01000011">
    <property type="protein sequence ID" value="SFE43773.1"/>
    <property type="molecule type" value="Genomic_DNA"/>
</dbReference>
<proteinExistence type="predicted"/>
<keyword evidence="2" id="KW-1185">Reference proteome</keyword>
<dbReference type="Proteomes" id="UP000199690">
    <property type="component" value="Unassembled WGS sequence"/>
</dbReference>
<protein>
    <submittedName>
        <fullName evidence="1">Uncharacterized protein</fullName>
    </submittedName>
</protein>